<evidence type="ECO:0000256" key="1">
    <source>
        <dbReference type="SAM" id="MobiDB-lite"/>
    </source>
</evidence>
<organism evidence="3 4">
    <name type="scientific">Anaeramoeba flamelloides</name>
    <dbReference type="NCBI Taxonomy" id="1746091"/>
    <lineage>
        <taxon>Eukaryota</taxon>
        <taxon>Metamonada</taxon>
        <taxon>Anaeramoebidae</taxon>
        <taxon>Anaeramoeba</taxon>
    </lineage>
</organism>
<feature type="compositionally biased region" description="Basic residues" evidence="1">
    <location>
        <begin position="166"/>
        <end position="177"/>
    </location>
</feature>
<feature type="compositionally biased region" description="Basic residues" evidence="1">
    <location>
        <begin position="187"/>
        <end position="209"/>
    </location>
</feature>
<accession>A0AAV8ABJ0</accession>
<dbReference type="InterPro" id="IPR003877">
    <property type="entry name" value="SPRY_dom"/>
</dbReference>
<feature type="domain" description="SPRY" evidence="2">
    <location>
        <begin position="373"/>
        <end position="479"/>
    </location>
</feature>
<dbReference type="InterPro" id="IPR043136">
    <property type="entry name" value="B30.2/SPRY_sf"/>
</dbReference>
<dbReference type="InterPro" id="IPR013320">
    <property type="entry name" value="ConA-like_dom_sf"/>
</dbReference>
<sequence>MKQLNNQTSPLKLSEITLPIEILDKRPHCRNCDQKAAYFCFEGRCQRHNKDFSHFCKQEQFLKCLDCINECKLKNHITVQIDLATEEFLFEIDELKVKITQKEKEIDRTIEQSIQNQVKINEEINHLKTFIDQQSVLLKQSIDLFVHNSTQTLQNKKEFLHSKFEKRIKKERKRKKELKKEKNNLRTMRKKMYYHHQNQQKKPKKRKTKNKNEQQEEQEQEQKKEQEKEQNKHDKNKNTTQNFDQKEQQESGSLLLAKRNGKRKRQKRIHETQKKQNLEIIYEYRELKKRLSLNNFKKQFEELQIITKNPKYPISKEIFDEKNKDHSILLLNNNRTAINVSRNYIGLVCGKQIYSKGIHEIKIKIDNFNFSRNQDNWICLGVVNSKNRRNFIKNHEWIGTYYLVTEWNPFNVERSIYSWKRKFDPNKISQQYANSFTRGDEIKILLNMTKREISFSINNRDFGVAWENLPKSVNFFVYLEHQRRNDRNQISLCWD</sequence>
<dbReference type="SUPFAM" id="SSF49899">
    <property type="entry name" value="Concanavalin A-like lectins/glucanases"/>
    <property type="match status" value="1"/>
</dbReference>
<dbReference type="EMBL" id="JANTQA010000008">
    <property type="protein sequence ID" value="KAJ3451651.1"/>
    <property type="molecule type" value="Genomic_DNA"/>
</dbReference>
<gene>
    <name evidence="3" type="ORF">M0812_03403</name>
</gene>
<dbReference type="Gene3D" id="2.60.120.920">
    <property type="match status" value="1"/>
</dbReference>
<dbReference type="AlphaFoldDB" id="A0AAV8ABJ0"/>
<feature type="compositionally biased region" description="Basic and acidic residues" evidence="1">
    <location>
        <begin position="210"/>
        <end position="237"/>
    </location>
</feature>
<name>A0AAV8ABJ0_9EUKA</name>
<evidence type="ECO:0000313" key="4">
    <source>
        <dbReference type="Proteomes" id="UP001146793"/>
    </source>
</evidence>
<feature type="region of interest" description="Disordered" evidence="1">
    <location>
        <begin position="164"/>
        <end position="271"/>
    </location>
</feature>
<evidence type="ECO:0000259" key="2">
    <source>
        <dbReference type="Pfam" id="PF00622"/>
    </source>
</evidence>
<dbReference type="Pfam" id="PF00622">
    <property type="entry name" value="SPRY"/>
    <property type="match status" value="1"/>
</dbReference>
<evidence type="ECO:0000313" key="3">
    <source>
        <dbReference type="EMBL" id="KAJ3451651.1"/>
    </source>
</evidence>
<feature type="compositionally biased region" description="Basic residues" evidence="1">
    <location>
        <begin position="259"/>
        <end position="268"/>
    </location>
</feature>
<dbReference type="Proteomes" id="UP001146793">
    <property type="component" value="Unassembled WGS sequence"/>
</dbReference>
<reference evidence="3" key="1">
    <citation type="submission" date="2022-08" db="EMBL/GenBank/DDBJ databases">
        <title>Novel sulphate-reducing endosymbionts in the free-living metamonad Anaeramoeba.</title>
        <authorList>
            <person name="Jerlstrom-Hultqvist J."/>
            <person name="Cepicka I."/>
            <person name="Gallot-Lavallee L."/>
            <person name="Salas-Leiva D."/>
            <person name="Curtis B.A."/>
            <person name="Zahonova K."/>
            <person name="Pipaliya S."/>
            <person name="Dacks J."/>
            <person name="Roger A.J."/>
        </authorList>
    </citation>
    <scope>NUCLEOTIDE SEQUENCE</scope>
    <source>
        <strain evidence="3">Busselton2</strain>
    </source>
</reference>
<dbReference type="SUPFAM" id="SSF57845">
    <property type="entry name" value="B-box zinc-binding domain"/>
    <property type="match status" value="1"/>
</dbReference>
<protein>
    <submittedName>
        <fullName evidence="3">E3 ubiquitin-protein ligase trim39</fullName>
    </submittedName>
</protein>
<proteinExistence type="predicted"/>
<comment type="caution">
    <text evidence="3">The sequence shown here is derived from an EMBL/GenBank/DDBJ whole genome shotgun (WGS) entry which is preliminary data.</text>
</comment>